<dbReference type="STRING" id="293614.A1C_00610"/>
<evidence type="ECO:0000256" key="3">
    <source>
        <dbReference type="ARBA" id="ARBA00022692"/>
    </source>
</evidence>
<feature type="domain" description="Autotransporter" evidence="7">
    <location>
        <begin position="1531"/>
        <end position="1810"/>
    </location>
</feature>
<dbReference type="InterPro" id="IPR054014">
    <property type="entry name" value="Sca2"/>
</dbReference>
<evidence type="ECO:0000256" key="5">
    <source>
        <dbReference type="ARBA" id="ARBA00023237"/>
    </source>
</evidence>
<dbReference type="GO" id="GO:0009279">
    <property type="term" value="C:cell outer membrane"/>
    <property type="evidence" value="ECO:0007669"/>
    <property type="project" value="UniProtKB-SubCell"/>
</dbReference>
<keyword evidence="2" id="KW-1134">Transmembrane beta strand</keyword>
<evidence type="ECO:0000256" key="2">
    <source>
        <dbReference type="ARBA" id="ARBA00022452"/>
    </source>
</evidence>
<name>A8GM30_RICAH</name>
<comment type="subcellular location">
    <subcellularLocation>
        <location evidence="1">Cell outer membrane</location>
    </subcellularLocation>
</comment>
<dbReference type="PANTHER" id="PTHR45691">
    <property type="entry name" value="PROTEIN DIAPHANOUS"/>
    <property type="match status" value="1"/>
</dbReference>
<dbReference type="SMART" id="SM00869">
    <property type="entry name" value="Autotransporter"/>
    <property type="match status" value="1"/>
</dbReference>
<dbReference type="Pfam" id="PF03797">
    <property type="entry name" value="Autotransporter"/>
    <property type="match status" value="1"/>
</dbReference>
<accession>A8GM30</accession>
<evidence type="ECO:0000313" key="8">
    <source>
        <dbReference type="EMBL" id="ABV74455.1"/>
    </source>
</evidence>
<dbReference type="PANTHER" id="PTHR45691:SF3">
    <property type="entry name" value="PROTEIN DIAPHANOUS HOMOLOG 2"/>
    <property type="match status" value="1"/>
</dbReference>
<dbReference type="HOGENOM" id="CLU_238220_0_0_5"/>
<dbReference type="NCBIfam" id="TIGR01414">
    <property type="entry name" value="autotrans_barl"/>
    <property type="match status" value="1"/>
</dbReference>
<dbReference type="Pfam" id="PF22203">
    <property type="entry name" value="Sca2"/>
    <property type="match status" value="1"/>
</dbReference>
<keyword evidence="5" id="KW-0998">Cell outer membrane</keyword>
<dbReference type="InterPro" id="IPR051412">
    <property type="entry name" value="Formin_Homology_Diaphanous_sf"/>
</dbReference>
<evidence type="ECO:0000259" key="7">
    <source>
        <dbReference type="PROSITE" id="PS51208"/>
    </source>
</evidence>
<feature type="compositionally biased region" description="Pro residues" evidence="6">
    <location>
        <begin position="656"/>
        <end position="700"/>
    </location>
</feature>
<keyword evidence="3" id="KW-0812">Transmembrane</keyword>
<keyword evidence="4" id="KW-0472">Membrane</keyword>
<feature type="region of interest" description="Disordered" evidence="6">
    <location>
        <begin position="648"/>
        <end position="700"/>
    </location>
</feature>
<feature type="compositionally biased region" description="Acidic residues" evidence="6">
    <location>
        <begin position="1432"/>
        <end position="1444"/>
    </location>
</feature>
<organism evidence="8 9">
    <name type="scientific">Rickettsia akari (strain Hartford)</name>
    <dbReference type="NCBI Taxonomy" id="293614"/>
    <lineage>
        <taxon>Bacteria</taxon>
        <taxon>Pseudomonadati</taxon>
        <taxon>Pseudomonadota</taxon>
        <taxon>Alphaproteobacteria</taxon>
        <taxon>Rickettsiales</taxon>
        <taxon>Rickettsiaceae</taxon>
        <taxon>Rickettsieae</taxon>
        <taxon>Rickettsia</taxon>
        <taxon>spotted fever group</taxon>
    </lineage>
</organism>
<dbReference type="InterPro" id="IPR036709">
    <property type="entry name" value="Autotransporte_beta_dom_sf"/>
</dbReference>
<dbReference type="PROSITE" id="PS51208">
    <property type="entry name" value="AUTOTRANSPORTER"/>
    <property type="match status" value="1"/>
</dbReference>
<feature type="region of interest" description="Disordered" evidence="6">
    <location>
        <begin position="1376"/>
        <end position="1458"/>
    </location>
</feature>
<dbReference type="Gene3D" id="2.40.128.130">
    <property type="entry name" value="Autotransporter beta-domain"/>
    <property type="match status" value="1"/>
</dbReference>
<evidence type="ECO:0000256" key="6">
    <source>
        <dbReference type="SAM" id="MobiDB-lite"/>
    </source>
</evidence>
<dbReference type="KEGG" id="rak:A1C_00610"/>
<dbReference type="SUPFAM" id="SSF103515">
    <property type="entry name" value="Autotransporter"/>
    <property type="match status" value="1"/>
</dbReference>
<evidence type="ECO:0000256" key="1">
    <source>
        <dbReference type="ARBA" id="ARBA00004442"/>
    </source>
</evidence>
<keyword evidence="9" id="KW-1185">Reference proteome</keyword>
<proteinExistence type="predicted"/>
<dbReference type="GO" id="GO:0030041">
    <property type="term" value="P:actin filament polymerization"/>
    <property type="evidence" value="ECO:0007669"/>
    <property type="project" value="TreeGrafter"/>
</dbReference>
<dbReference type="eggNOG" id="COG3468">
    <property type="taxonomic scope" value="Bacteria"/>
</dbReference>
<dbReference type="InterPro" id="IPR005546">
    <property type="entry name" value="Autotransporte_beta"/>
</dbReference>
<feature type="compositionally biased region" description="Polar residues" evidence="6">
    <location>
        <begin position="1376"/>
        <end position="1392"/>
    </location>
</feature>
<dbReference type="EMBL" id="CP000847">
    <property type="protein sequence ID" value="ABV74455.1"/>
    <property type="molecule type" value="Genomic_DNA"/>
</dbReference>
<gene>
    <name evidence="8" type="ordered locus">A1C_00610</name>
</gene>
<evidence type="ECO:0000256" key="4">
    <source>
        <dbReference type="ARBA" id="ARBA00023136"/>
    </source>
</evidence>
<protein>
    <submittedName>
        <fullName evidence="8">190 kD antigen</fullName>
    </submittedName>
</protein>
<dbReference type="eggNOG" id="COG2188">
    <property type="taxonomic scope" value="Bacteria"/>
</dbReference>
<sequence length="1810" mass="204898">MSTCLFTSSFLSTSTRAASFKDLVSKTPTWQKHNAKQQQNIWKDFTPNEKIKKWQEANLIPSFTQAQDDLGIQYKETDLSSFLDNTRHKARQARAEILLYIQRIKQQDFDTKKQEYIKQGIVPTYMEAATILGISYDPSKIYDNVEKDQNVRRAEKDKKALIDLYISSIKRDIKYRHYVNNHIIPEIKEVKTALNMDKDDAESFVLSIRTEIMENAKEQYIADRHIPTEKELKNRFGISRDDNRDAYIKSIRLKVMDKEKPQYIAANSIPTEKELEQKFGCDKGEATNYIASIATQKMLNKKAYYIDNNIIPAVEELKQEFRIGKIKANSYIQQITDGINANQLLNNNNTTKPSTVGSTKKIETKSDNWYMSNQGINTTETSSVVTTGRKEKQSYYFDPISTFKAHFNNKENNGNLTQPQHNINRIIQQEENIEEFKNLIKTDPIAALNLTVDSSYKKEAVTSILSDFNDDTIQRVLFSDDMGQLDFKTNIDVKNRPILKALLENSSSEEKTKFAERIQDYATRNISNSQFEEKARLDLIKLAASKDRSLVEKFLALQLELKNKMQSHIVKSEYILTPKIVAEINIELKNQGLIIDSLTKDNMIKLAKEVNKQALNSAIKVILSDNNTLSNETNKILGLAVGNNANNLAQTQSGMPNPPPLPLSGGIPNPPPLPLSGGIPNPPPLPLSGGIPNPPPLPLNGSMPPPPHLNSQGFISNSNNLDLNKLQAEYSHIHSLYTQFILNTTVQPKVLPQPTASSATSTERSEPETAYAKLYVEYRTETGGKKAYDLQDQLIKRQADLTNVIRQILTTSYANQGADEKTLVNVFSISTPEIEAKAKDVFNKLVQDPYIQYITVNGKKATTSEDIIKNLFNEDTDDAVKRILLSSCKISEELKKPIKHELNQLKLMREFESKTTLFEQLEFAYANAKNLDQDIFGNKVEELINNPKTLTTAQQATFLITEDTNLRKTIDTDQAQAKLDDLRKAILSTIKLEELIKANLPHNEFIAIVKEKEPELLKEFLKANTIKLEGNNNLDQLRLVLPSFTCMSDEQLRVLASKLNMTIILNALKEYSQVKAKKHINTGNMPPPPPPPPSGLKDAELAYLTTLGITKDWISRIARLNVKTSTSTFKTTPKIYNFSSDIAVRYKEFALSGQKSAGHKAKYSDADLFQKAIVESVAFEHSKNLSKVHQNNTYFAKIQEAIDTMHSSFIGPRTEIGQEIHNIYTSKLLALTKDKEFIKYVEDDIILSKKLTEAFTSADSDFIGPRTEIGQEVHNIYTQQLAKYPEETVKEAFNTANSDFIGPRTEIGQEVHNIYKSKLLELAKDKELFLCVEQLLAESAELEQKYGTDLQSENNNQEKKVGRLDPKQLRLFLQANESANDESSTKDNTQPEDSNKKSEEFDSETALSPRLLSSNDSKNDKSSDNIDLRSSDEEDKGYETDEELKESNNTTKEESQKDIALESEDEAIDVSFTTEAIAEQDEATQRQQVSDDTSRKVAILAKATSTLHKPVHYNILSDRLKVSAIGAGDEEPIIARGVWISGLYGMNKQGTWKNIPKYQGRTTGITIGADVEFINSHDVIGIAYSRLESKIKYNKKLGTIAVNGHLFSIYGLKELIKDLSLHAITSYGHNYVKNKSKNINNIIGKYQNNNLSFESLLNYKYHTKYDLHFIPNIGFKYDYSRASNYKEYNVDIENLMIQKKSNQLFESSIGGKIVFKPIATISNVVLTPSLYGNIERHFNHKNTKVNAKATFKGQILQETIIIPKQPKLGYNIGSNMLMSRKNINVLLEYNYYTHRKYQSHQGLVKLKVNL</sequence>
<dbReference type="InterPro" id="IPR006315">
    <property type="entry name" value="OM_autotransptr_brl_dom"/>
</dbReference>
<reference evidence="8" key="1">
    <citation type="submission" date="2007-09" db="EMBL/GenBank/DDBJ databases">
        <title>Complete Genome Sequence of Rickettsia akari.</title>
        <authorList>
            <person name="Madan A."/>
            <person name="Fahey J."/>
            <person name="Helton E."/>
            <person name="Ketteman M."/>
            <person name="Madan A."/>
            <person name="Rodrigues S."/>
            <person name="Sanchez A."/>
            <person name="Whiting M."/>
            <person name="Dasch G."/>
            <person name="Eremeeva M."/>
        </authorList>
    </citation>
    <scope>NUCLEOTIDE SEQUENCE</scope>
    <source>
        <strain evidence="8">Hartford</strain>
    </source>
</reference>
<dbReference type="GO" id="GO:0005884">
    <property type="term" value="C:actin filament"/>
    <property type="evidence" value="ECO:0007669"/>
    <property type="project" value="TreeGrafter"/>
</dbReference>
<dbReference type="Proteomes" id="UP000006830">
    <property type="component" value="Chromosome"/>
</dbReference>
<feature type="compositionally biased region" description="Basic and acidic residues" evidence="6">
    <location>
        <begin position="1417"/>
        <end position="1431"/>
    </location>
</feature>
<evidence type="ECO:0000313" key="9">
    <source>
        <dbReference type="Proteomes" id="UP000006830"/>
    </source>
</evidence>